<sequence length="105" mass="11833">MFTNDNVHDKSKIKFKVGSWFELDWAGRPNHSMAVRHGIFQKFTNEQGKFNNALTSDAQGMLSLCEAAHLMVHGEPILEEALAFTTTHLKTSMTSSQLSPFLLHK</sequence>
<dbReference type="Proteomes" id="UP001187192">
    <property type="component" value="Unassembled WGS sequence"/>
</dbReference>
<gene>
    <name evidence="4" type="ORF">TIFTF001_041304</name>
</gene>
<dbReference type="AlphaFoldDB" id="A0AA87ZD16"/>
<dbReference type="Gene3D" id="1.50.10.130">
    <property type="entry name" value="Terpene synthase, N-terminal domain"/>
    <property type="match status" value="1"/>
</dbReference>
<dbReference type="GO" id="GO:0010333">
    <property type="term" value="F:terpene synthase activity"/>
    <property type="evidence" value="ECO:0007669"/>
    <property type="project" value="InterPro"/>
</dbReference>
<dbReference type="EMBL" id="BTGU01001792">
    <property type="protein sequence ID" value="GMN29355.1"/>
    <property type="molecule type" value="Genomic_DNA"/>
</dbReference>
<protein>
    <recommendedName>
        <fullName evidence="3">Terpene synthase N-terminal domain-containing protein</fullName>
    </recommendedName>
</protein>
<dbReference type="Pfam" id="PF01397">
    <property type="entry name" value="Terpene_synth"/>
    <property type="match status" value="1"/>
</dbReference>
<dbReference type="PANTHER" id="PTHR31225">
    <property type="entry name" value="OS04G0344100 PROTEIN-RELATED"/>
    <property type="match status" value="1"/>
</dbReference>
<dbReference type="InterPro" id="IPR050148">
    <property type="entry name" value="Terpene_synthase-like"/>
</dbReference>
<reference evidence="4" key="1">
    <citation type="submission" date="2023-07" db="EMBL/GenBank/DDBJ databases">
        <title>draft genome sequence of fig (Ficus carica).</title>
        <authorList>
            <person name="Takahashi T."/>
            <person name="Nishimura K."/>
        </authorList>
    </citation>
    <scope>NUCLEOTIDE SEQUENCE</scope>
</reference>
<dbReference type="InterPro" id="IPR036965">
    <property type="entry name" value="Terpene_synth_N_sf"/>
</dbReference>
<evidence type="ECO:0000256" key="2">
    <source>
        <dbReference type="ARBA" id="ARBA00023239"/>
    </source>
</evidence>
<evidence type="ECO:0000259" key="3">
    <source>
        <dbReference type="Pfam" id="PF01397"/>
    </source>
</evidence>
<evidence type="ECO:0000256" key="1">
    <source>
        <dbReference type="ARBA" id="ARBA00022842"/>
    </source>
</evidence>
<dbReference type="PANTHER" id="PTHR31225:SF93">
    <property type="entry name" value="ALPHA-HUMULENE_(-)-(E)-BETA-CARYOPHYLLENE SYNTHASE"/>
    <property type="match status" value="1"/>
</dbReference>
<dbReference type="InterPro" id="IPR008930">
    <property type="entry name" value="Terpenoid_cyclase/PrenylTrfase"/>
</dbReference>
<keyword evidence="5" id="KW-1185">Reference proteome</keyword>
<evidence type="ECO:0000313" key="4">
    <source>
        <dbReference type="EMBL" id="GMN29355.1"/>
    </source>
</evidence>
<dbReference type="InterPro" id="IPR001906">
    <property type="entry name" value="Terpene_synth_N"/>
</dbReference>
<accession>A0AA87ZD16</accession>
<feature type="domain" description="Terpene synthase N-terminal" evidence="3">
    <location>
        <begin position="31"/>
        <end position="97"/>
    </location>
</feature>
<keyword evidence="1" id="KW-0460">Magnesium</keyword>
<dbReference type="GO" id="GO:0016114">
    <property type="term" value="P:terpenoid biosynthetic process"/>
    <property type="evidence" value="ECO:0007669"/>
    <property type="project" value="InterPro"/>
</dbReference>
<name>A0AA87ZD16_FICCA</name>
<proteinExistence type="predicted"/>
<organism evidence="4 5">
    <name type="scientific">Ficus carica</name>
    <name type="common">Common fig</name>
    <dbReference type="NCBI Taxonomy" id="3494"/>
    <lineage>
        <taxon>Eukaryota</taxon>
        <taxon>Viridiplantae</taxon>
        <taxon>Streptophyta</taxon>
        <taxon>Embryophyta</taxon>
        <taxon>Tracheophyta</taxon>
        <taxon>Spermatophyta</taxon>
        <taxon>Magnoliopsida</taxon>
        <taxon>eudicotyledons</taxon>
        <taxon>Gunneridae</taxon>
        <taxon>Pentapetalae</taxon>
        <taxon>rosids</taxon>
        <taxon>fabids</taxon>
        <taxon>Rosales</taxon>
        <taxon>Moraceae</taxon>
        <taxon>Ficeae</taxon>
        <taxon>Ficus</taxon>
    </lineage>
</organism>
<dbReference type="SUPFAM" id="SSF48239">
    <property type="entry name" value="Terpenoid cyclases/Protein prenyltransferases"/>
    <property type="match status" value="1"/>
</dbReference>
<comment type="caution">
    <text evidence="4">The sequence shown here is derived from an EMBL/GenBank/DDBJ whole genome shotgun (WGS) entry which is preliminary data.</text>
</comment>
<keyword evidence="2" id="KW-0456">Lyase</keyword>
<evidence type="ECO:0000313" key="5">
    <source>
        <dbReference type="Proteomes" id="UP001187192"/>
    </source>
</evidence>